<dbReference type="InterPro" id="IPR022703">
    <property type="entry name" value="DUF3533"/>
</dbReference>
<sequence>MPSIKSLYPRAWDSRPPNTSSVPKIVHKSFYKAVGANFLYLQFLFLGLFCYIFGSLFLQTSHIHNLHVVFVDYDGGSIGRAVLGAYAALQGPTFPSLIQRSPSDFPTSIDLLEAVCKTRYWGALYVSPGASGRLKEALTDGTAASVYNNTDVMAYIWNEAMYAPTVDSAISASLELLSGAARVAYSSGNGTGNITSVFGPAILSVLADPWELQSINIQPTAQGSRAIYNTVVIILILIQEFFYIGTINGLYAQYKLYAYVDPYRIIIVRNAISLSYTFVGSLCVISTIWAFKSGWDINGSQFILSWIVLWLFAHINFLTIDVFTIWLPPPFVPMALVSWIIFNVTSTLLPFDLSPTFYCIGYISPAHELYQVLIDIWSRGCNPQLHYALPILFAWELVALISSALGVFRRCHFAMLGEDLQKKEFKERLDAAVEFEMEKMNEMKQKHPEPAKPEAEQKYEATRPEKAISEGGDEEGVMREELSLVLEQVNTRQRRDQERTSTACNFGPAFTPLFRNEGSNDV</sequence>
<feature type="region of interest" description="Disordered" evidence="1">
    <location>
        <begin position="442"/>
        <end position="476"/>
    </location>
</feature>
<evidence type="ECO:0000259" key="3">
    <source>
        <dbReference type="Pfam" id="PF12051"/>
    </source>
</evidence>
<evidence type="ECO:0000256" key="1">
    <source>
        <dbReference type="SAM" id="MobiDB-lite"/>
    </source>
</evidence>
<evidence type="ECO:0000313" key="5">
    <source>
        <dbReference type="Proteomes" id="UP000544331"/>
    </source>
</evidence>
<reference evidence="4 5" key="1">
    <citation type="submission" date="2020-05" db="EMBL/GenBank/DDBJ databases">
        <title>Identification and distribution of gene clusters putatively required for synthesis of sphingolipid metabolism inhibitors in phylogenetically diverse species of the filamentous fungus Fusarium.</title>
        <authorList>
            <person name="Kim H.-S."/>
            <person name="Busman M."/>
            <person name="Brown D.W."/>
            <person name="Divon H."/>
            <person name="Uhlig S."/>
            <person name="Proctor R.H."/>
        </authorList>
    </citation>
    <scope>NUCLEOTIDE SEQUENCE [LARGE SCALE GENOMIC DNA]</scope>
    <source>
        <strain evidence="4 5">NRRL 66235</strain>
    </source>
</reference>
<keyword evidence="2" id="KW-1133">Transmembrane helix</keyword>
<keyword evidence="2" id="KW-0472">Membrane</keyword>
<feature type="transmembrane region" description="Helical" evidence="2">
    <location>
        <begin position="271"/>
        <end position="291"/>
    </location>
</feature>
<protein>
    <submittedName>
        <fullName evidence="4">Nitrosoguanidine resistance SNG1</fullName>
    </submittedName>
</protein>
<dbReference type="EMBL" id="JAAOAN010000104">
    <property type="protein sequence ID" value="KAF5721921.1"/>
    <property type="molecule type" value="Genomic_DNA"/>
</dbReference>
<keyword evidence="2" id="KW-0812">Transmembrane</keyword>
<gene>
    <name evidence="4" type="ORF">FMUND_3368</name>
</gene>
<comment type="caution">
    <text evidence="4">The sequence shown here is derived from an EMBL/GenBank/DDBJ whole genome shotgun (WGS) entry which is preliminary data.</text>
</comment>
<dbReference type="GO" id="GO:0016020">
    <property type="term" value="C:membrane"/>
    <property type="evidence" value="ECO:0007669"/>
    <property type="project" value="TreeGrafter"/>
</dbReference>
<name>A0A8H5Z2E4_9HYPO</name>
<feature type="compositionally biased region" description="Basic and acidic residues" evidence="1">
    <location>
        <begin position="442"/>
        <end position="468"/>
    </location>
</feature>
<feature type="transmembrane region" description="Helical" evidence="2">
    <location>
        <begin position="226"/>
        <end position="251"/>
    </location>
</feature>
<dbReference type="PANTHER" id="PTHR34814:SF2">
    <property type="entry name" value="DUF3533 DOMAIN-CONTAINING PROTEIN"/>
    <property type="match status" value="1"/>
</dbReference>
<dbReference type="PANTHER" id="PTHR34814">
    <property type="entry name" value="NITROSOGUANIDINE RESISTANCE PROTEIN SNG1"/>
    <property type="match status" value="1"/>
</dbReference>
<proteinExistence type="predicted"/>
<accession>A0A8H5Z2E4</accession>
<evidence type="ECO:0000313" key="4">
    <source>
        <dbReference type="EMBL" id="KAF5721921.1"/>
    </source>
</evidence>
<dbReference type="OrthoDB" id="2140105at2759"/>
<dbReference type="Proteomes" id="UP000544331">
    <property type="component" value="Unassembled WGS sequence"/>
</dbReference>
<organism evidence="4 5">
    <name type="scientific">Fusarium mundagurra</name>
    <dbReference type="NCBI Taxonomy" id="1567541"/>
    <lineage>
        <taxon>Eukaryota</taxon>
        <taxon>Fungi</taxon>
        <taxon>Dikarya</taxon>
        <taxon>Ascomycota</taxon>
        <taxon>Pezizomycotina</taxon>
        <taxon>Sordariomycetes</taxon>
        <taxon>Hypocreomycetidae</taxon>
        <taxon>Hypocreales</taxon>
        <taxon>Nectriaceae</taxon>
        <taxon>Fusarium</taxon>
        <taxon>Fusarium fujikuroi species complex</taxon>
    </lineage>
</organism>
<keyword evidence="5" id="KW-1185">Reference proteome</keyword>
<dbReference type="Pfam" id="PF12051">
    <property type="entry name" value="DUF3533"/>
    <property type="match status" value="1"/>
</dbReference>
<feature type="region of interest" description="Disordered" evidence="1">
    <location>
        <begin position="490"/>
        <end position="522"/>
    </location>
</feature>
<evidence type="ECO:0000256" key="2">
    <source>
        <dbReference type="SAM" id="Phobius"/>
    </source>
</evidence>
<feature type="domain" description="DUF3533" evidence="3">
    <location>
        <begin position="37"/>
        <end position="400"/>
    </location>
</feature>
<dbReference type="InterPro" id="IPR053001">
    <property type="entry name" value="MNNG_permease-like"/>
</dbReference>
<feature type="transmembrane region" description="Helical" evidence="2">
    <location>
        <begin position="303"/>
        <end position="327"/>
    </location>
</feature>
<dbReference type="AlphaFoldDB" id="A0A8H5Z2E4"/>
<feature type="transmembrane region" description="Helical" evidence="2">
    <location>
        <begin position="387"/>
        <end position="408"/>
    </location>
</feature>
<feature type="transmembrane region" description="Helical" evidence="2">
    <location>
        <begin position="38"/>
        <end position="58"/>
    </location>
</feature>